<evidence type="ECO:0000256" key="3">
    <source>
        <dbReference type="ARBA" id="ARBA00004604"/>
    </source>
</evidence>
<dbReference type="EMBL" id="CP076751">
    <property type="protein sequence ID" value="QWW23934.1"/>
    <property type="molecule type" value="Genomic_DNA"/>
</dbReference>
<feature type="transmembrane region" description="Helical" evidence="14">
    <location>
        <begin position="84"/>
        <end position="101"/>
    </location>
</feature>
<accession>A0A8F2W1K7</accession>
<feature type="compositionally biased region" description="Basic and acidic residues" evidence="13">
    <location>
        <begin position="492"/>
        <end position="525"/>
    </location>
</feature>
<feature type="compositionally biased region" description="Polar residues" evidence="13">
    <location>
        <begin position="228"/>
        <end position="238"/>
    </location>
</feature>
<comment type="similarity">
    <text evidence="4">Belongs to the CGR1 family.</text>
</comment>
<evidence type="ECO:0000256" key="6">
    <source>
        <dbReference type="ARBA" id="ARBA00022517"/>
    </source>
</evidence>
<feature type="domain" description="Peroxin/Ferlin" evidence="16">
    <location>
        <begin position="359"/>
        <end position="392"/>
    </location>
</feature>
<evidence type="ECO:0000256" key="12">
    <source>
        <dbReference type="ARBA" id="ARBA00023242"/>
    </source>
</evidence>
<evidence type="ECO:0000256" key="2">
    <source>
        <dbReference type="ARBA" id="ARBA00004127"/>
    </source>
</evidence>
<keyword evidence="6" id="KW-0690">Ribosome biogenesis</keyword>
<keyword evidence="7" id="KW-0698">rRNA processing</keyword>
<feature type="domain" description="Peroxin/Ferlin" evidence="15">
    <location>
        <begin position="276"/>
        <end position="348"/>
    </location>
</feature>
<evidence type="ECO:0000256" key="9">
    <source>
        <dbReference type="ARBA" id="ARBA00022989"/>
    </source>
</evidence>
<comment type="subcellular location">
    <subcellularLocation>
        <location evidence="2">Endomembrane system</location>
        <topology evidence="2">Multi-pass membrane protein</topology>
    </subcellularLocation>
    <subcellularLocation>
        <location evidence="3">Nucleus</location>
        <location evidence="3">Nucleolus</location>
    </subcellularLocation>
</comment>
<evidence type="ECO:0000256" key="10">
    <source>
        <dbReference type="ARBA" id="ARBA00023054"/>
    </source>
</evidence>
<proteinExistence type="inferred from homology"/>
<feature type="region of interest" description="Disordered" evidence="13">
    <location>
        <begin position="227"/>
        <end position="247"/>
    </location>
</feature>
<evidence type="ECO:0000256" key="7">
    <source>
        <dbReference type="ARBA" id="ARBA00022552"/>
    </source>
</evidence>
<sequence>MSDEVVYAVFEPSEAKLLQTTSQTNLLVENPILASALSNIFPYLLLMDNLLEILTWTNTDPYQNFLLLVGYSVLVLYWDTLKLLILPLLMAVSFSSVVWRTSTIINDSKYGEKPTIDEVLQTLHNITVRLEVFFRPARHVRFTRKNYVKFVFSAILLTPLHATVVSTFLSPVSLTWLLGLFFLSYHSPWAYAIRHLLWRSLYIRLIAYYMTGLDIRLSRDAGKEKSHSTISRVHSPNGTDVEEEQTGDLVPDAAKVSSNNDFTILKKVIASPTQLRQTVRFDILENERRWFGFGWSKLLLPNERASYCYEPSMRPSPDPQDDDFEFPVFEHDLYKYQWQWMDDRWELDLEFNKSRYKTGWVYYDSNWANPVYRDQSNKYTRTRKWTRRATLLIDKRDTVNDYYLPYLISSPSFFPMSATADKPLKEIPKQYINPLAEKAPTEGPRVNGKNFKIKKDAFRVRSLGVRKLNTWELREKKKLEEEQYKARLRELKQEKEDEKNSKIAEIKRRRELKEEKERYEKMAEKMHRKKVERMRKKEKRNKALRER</sequence>
<dbReference type="GO" id="GO:0005778">
    <property type="term" value="C:peroxisomal membrane"/>
    <property type="evidence" value="ECO:0007669"/>
    <property type="project" value="TreeGrafter"/>
</dbReference>
<dbReference type="PANTHER" id="PTHR31679">
    <property type="entry name" value="PEROXISOMAL MEMBRANE PROTEIN PEX30-RELATED"/>
    <property type="match status" value="1"/>
</dbReference>
<dbReference type="GO" id="GO:0012505">
    <property type="term" value="C:endomembrane system"/>
    <property type="evidence" value="ECO:0007669"/>
    <property type="project" value="UniProtKB-SubCell"/>
</dbReference>
<protein>
    <recommendedName>
        <fullName evidence="5">rRNA-processing protein CGR1</fullName>
    </recommendedName>
</protein>
<dbReference type="GO" id="GO:0007031">
    <property type="term" value="P:peroxisome organization"/>
    <property type="evidence" value="ECO:0007669"/>
    <property type="project" value="TreeGrafter"/>
</dbReference>
<dbReference type="AlphaFoldDB" id="A0A8F2W1K7"/>
<feature type="transmembrane region" description="Helical" evidence="14">
    <location>
        <begin position="147"/>
        <end position="168"/>
    </location>
</feature>
<evidence type="ECO:0000259" key="16">
    <source>
        <dbReference type="SMART" id="SM00694"/>
    </source>
</evidence>
<dbReference type="InterPro" id="IPR052646">
    <property type="entry name" value="Peroxisomal_PEX28-32"/>
</dbReference>
<keyword evidence="8 14" id="KW-0812">Transmembrane</keyword>
<comment type="function">
    <text evidence="1">Involved in nucleolar integrity and required for processing of the pre-rRNA for the 60S ribosome subunit.</text>
</comment>
<reference evidence="17" key="1">
    <citation type="submission" date="2021-06" db="EMBL/GenBank/DDBJ databases">
        <title>Candida auris outbreak in lebanese hospital.</title>
        <authorList>
            <person name="Finianos M."/>
        </authorList>
    </citation>
    <scope>NUCLEOTIDE SEQUENCE</scope>
    <source>
        <strain evidence="17">CA7LBN</strain>
    </source>
</reference>
<dbReference type="InterPro" id="IPR006614">
    <property type="entry name" value="Peroxin/Ferlin"/>
</dbReference>
<name>A0A8F2W1K7_CANAR</name>
<gene>
    <name evidence="17" type="ORF">CA7LBN_002768</name>
</gene>
<dbReference type="GO" id="GO:0006364">
    <property type="term" value="P:rRNA processing"/>
    <property type="evidence" value="ECO:0007669"/>
    <property type="project" value="UniProtKB-KW"/>
</dbReference>
<dbReference type="Proteomes" id="UP000825438">
    <property type="component" value="Chromosome III"/>
</dbReference>
<evidence type="ECO:0000256" key="1">
    <source>
        <dbReference type="ARBA" id="ARBA00004090"/>
    </source>
</evidence>
<keyword evidence="11 14" id="KW-0472">Membrane</keyword>
<keyword evidence="10" id="KW-0175">Coiled coil</keyword>
<dbReference type="Pfam" id="PF03879">
    <property type="entry name" value="Cgr1"/>
    <property type="match status" value="1"/>
</dbReference>
<organism evidence="17">
    <name type="scientific">Candidozyma auris</name>
    <name type="common">Yeast</name>
    <name type="synonym">Candida auris</name>
    <dbReference type="NCBI Taxonomy" id="498019"/>
    <lineage>
        <taxon>Eukaryota</taxon>
        <taxon>Fungi</taxon>
        <taxon>Dikarya</taxon>
        <taxon>Ascomycota</taxon>
        <taxon>Saccharomycotina</taxon>
        <taxon>Pichiomycetes</taxon>
        <taxon>Metschnikowiaceae</taxon>
        <taxon>Candidozyma</taxon>
    </lineage>
</organism>
<feature type="compositionally biased region" description="Basic residues" evidence="13">
    <location>
        <begin position="526"/>
        <end position="540"/>
    </location>
</feature>
<keyword evidence="12" id="KW-0539">Nucleus</keyword>
<feature type="region of interest" description="Disordered" evidence="13">
    <location>
        <begin position="492"/>
        <end position="547"/>
    </location>
</feature>
<evidence type="ECO:0000313" key="17">
    <source>
        <dbReference type="EMBL" id="QWW23934.1"/>
    </source>
</evidence>
<evidence type="ECO:0000256" key="4">
    <source>
        <dbReference type="ARBA" id="ARBA00007869"/>
    </source>
</evidence>
<dbReference type="GO" id="GO:0005730">
    <property type="term" value="C:nucleolus"/>
    <property type="evidence" value="ECO:0007669"/>
    <property type="project" value="UniProtKB-SubCell"/>
</dbReference>
<evidence type="ECO:0000256" key="8">
    <source>
        <dbReference type="ARBA" id="ARBA00022692"/>
    </source>
</evidence>
<evidence type="ECO:0000256" key="14">
    <source>
        <dbReference type="SAM" id="Phobius"/>
    </source>
</evidence>
<keyword evidence="9 14" id="KW-1133">Transmembrane helix</keyword>
<evidence type="ECO:0000256" key="13">
    <source>
        <dbReference type="SAM" id="MobiDB-lite"/>
    </source>
</evidence>
<dbReference type="InterPro" id="IPR005579">
    <property type="entry name" value="Cgr1-like"/>
</dbReference>
<evidence type="ECO:0000256" key="5">
    <source>
        <dbReference type="ARBA" id="ARBA00021475"/>
    </source>
</evidence>
<evidence type="ECO:0000256" key="11">
    <source>
        <dbReference type="ARBA" id="ARBA00023136"/>
    </source>
</evidence>
<dbReference type="InterPro" id="IPR010482">
    <property type="entry name" value="TECPR1-like_DysF"/>
</dbReference>
<dbReference type="Pfam" id="PF06398">
    <property type="entry name" value="Pex24p"/>
    <property type="match status" value="1"/>
</dbReference>
<dbReference type="PANTHER" id="PTHR31679:SF2">
    <property type="entry name" value="PEROXISOMAL MEMBRANE PROTEIN PEX30-RELATED"/>
    <property type="match status" value="1"/>
</dbReference>
<evidence type="ECO:0000259" key="15">
    <source>
        <dbReference type="SMART" id="SM00693"/>
    </source>
</evidence>
<dbReference type="SMART" id="SM00693">
    <property type="entry name" value="DysFN"/>
    <property type="match status" value="1"/>
</dbReference>
<dbReference type="SMART" id="SM00694">
    <property type="entry name" value="DysFC"/>
    <property type="match status" value="1"/>
</dbReference>